<dbReference type="PANTHER" id="PTHR11592">
    <property type="entry name" value="GLUTATHIONE PEROXIDASE"/>
    <property type="match status" value="1"/>
</dbReference>
<dbReference type="PRINTS" id="PR01011">
    <property type="entry name" value="GLUTPROXDASE"/>
</dbReference>
<dbReference type="STRING" id="1124188.SAMN05444377_12027"/>
<evidence type="ECO:0000256" key="2">
    <source>
        <dbReference type="ARBA" id="ARBA00022559"/>
    </source>
</evidence>
<organism evidence="6 7">
    <name type="scientific">Flavobacterium fontis</name>
    <dbReference type="NCBI Taxonomy" id="1124188"/>
    <lineage>
        <taxon>Bacteria</taxon>
        <taxon>Pseudomonadati</taxon>
        <taxon>Bacteroidota</taxon>
        <taxon>Flavobacteriia</taxon>
        <taxon>Flavobacteriales</taxon>
        <taxon>Flavobacteriaceae</taxon>
        <taxon>Flavobacterium</taxon>
    </lineage>
</organism>
<proteinExistence type="inferred from homology"/>
<dbReference type="OrthoDB" id="9789406at2"/>
<dbReference type="CDD" id="cd00340">
    <property type="entry name" value="GSH_Peroxidase"/>
    <property type="match status" value="1"/>
</dbReference>
<dbReference type="GO" id="GO:0034599">
    <property type="term" value="P:cellular response to oxidative stress"/>
    <property type="evidence" value="ECO:0007669"/>
    <property type="project" value="TreeGrafter"/>
</dbReference>
<comment type="similarity">
    <text evidence="1 5">Belongs to the glutathione peroxidase family.</text>
</comment>
<dbReference type="EMBL" id="FQVQ01000020">
    <property type="protein sequence ID" value="SHF80554.1"/>
    <property type="molecule type" value="Genomic_DNA"/>
</dbReference>
<keyword evidence="3 5" id="KW-0560">Oxidoreductase</keyword>
<gene>
    <name evidence="6" type="ORF">SAMN05444377_12027</name>
</gene>
<dbReference type="GO" id="GO:0004601">
    <property type="term" value="F:peroxidase activity"/>
    <property type="evidence" value="ECO:0007669"/>
    <property type="project" value="UniProtKB-KW"/>
</dbReference>
<dbReference type="PROSITE" id="PS51257">
    <property type="entry name" value="PROKAR_LIPOPROTEIN"/>
    <property type="match status" value="1"/>
</dbReference>
<dbReference type="SUPFAM" id="SSF52833">
    <property type="entry name" value="Thioredoxin-like"/>
    <property type="match status" value="1"/>
</dbReference>
<dbReference type="PROSITE" id="PS51355">
    <property type="entry name" value="GLUTATHIONE_PEROXID_3"/>
    <property type="match status" value="1"/>
</dbReference>
<reference evidence="6 7" key="1">
    <citation type="submission" date="2016-11" db="EMBL/GenBank/DDBJ databases">
        <authorList>
            <person name="Jaros S."/>
            <person name="Januszkiewicz K."/>
            <person name="Wedrychowicz H."/>
        </authorList>
    </citation>
    <scope>NUCLEOTIDE SEQUENCE [LARGE SCALE GENOMIC DNA]</scope>
    <source>
        <strain evidence="6 7">DSM 25660</strain>
    </source>
</reference>
<dbReference type="InterPro" id="IPR036249">
    <property type="entry name" value="Thioredoxin-like_sf"/>
</dbReference>
<dbReference type="Gene3D" id="3.40.30.10">
    <property type="entry name" value="Glutaredoxin"/>
    <property type="match status" value="1"/>
</dbReference>
<feature type="active site" evidence="4">
    <location>
        <position position="75"/>
    </location>
</feature>
<evidence type="ECO:0000313" key="6">
    <source>
        <dbReference type="EMBL" id="SHF80554.1"/>
    </source>
</evidence>
<evidence type="ECO:0000256" key="3">
    <source>
        <dbReference type="ARBA" id="ARBA00023002"/>
    </source>
</evidence>
<evidence type="ECO:0000256" key="5">
    <source>
        <dbReference type="RuleBase" id="RU000499"/>
    </source>
</evidence>
<protein>
    <recommendedName>
        <fullName evidence="5">Glutathione peroxidase</fullName>
    </recommendedName>
</protein>
<dbReference type="RefSeq" id="WP_073365291.1">
    <property type="nucleotide sequence ID" value="NZ_FQVQ01000020.1"/>
</dbReference>
<accession>A0A1M5EN40</accession>
<dbReference type="InterPro" id="IPR000889">
    <property type="entry name" value="Glutathione_peroxidase"/>
</dbReference>
<dbReference type="Proteomes" id="UP000184147">
    <property type="component" value="Unassembled WGS sequence"/>
</dbReference>
<dbReference type="PANTHER" id="PTHR11592:SF78">
    <property type="entry name" value="GLUTATHIONE PEROXIDASE"/>
    <property type="match status" value="1"/>
</dbReference>
<keyword evidence="2 5" id="KW-0575">Peroxidase</keyword>
<keyword evidence="7" id="KW-1185">Reference proteome</keyword>
<evidence type="ECO:0000256" key="4">
    <source>
        <dbReference type="PIRSR" id="PIRSR000303-1"/>
    </source>
</evidence>
<dbReference type="FunFam" id="3.40.30.10:FF:000010">
    <property type="entry name" value="Glutathione peroxidase"/>
    <property type="match status" value="1"/>
</dbReference>
<evidence type="ECO:0000313" key="7">
    <source>
        <dbReference type="Proteomes" id="UP000184147"/>
    </source>
</evidence>
<dbReference type="PIRSF" id="PIRSF000303">
    <property type="entry name" value="Glutathion_perox"/>
    <property type="match status" value="1"/>
</dbReference>
<sequence>MKLKLITVALIYGLLSCKQSENSVAQAAISATQNETPMAKETIYQFKVEDLEGNTFDFSSLKGKKILIVNTASKCGLTPQYKDLEALYQKFKDKNFVIVGFPANNFGQQEPGTNAEIATFCQKNYGVSFPMMAKVSVKGSDMCAVYQFLTQQSRNGLQDSRVEWNFQKYLIGADGHLEQVISPQVSPMDAKIVDWISK</sequence>
<dbReference type="AlphaFoldDB" id="A0A1M5EN40"/>
<name>A0A1M5EN40_9FLAO</name>
<evidence type="ECO:0000256" key="1">
    <source>
        <dbReference type="ARBA" id="ARBA00006926"/>
    </source>
</evidence>
<dbReference type="Pfam" id="PF00255">
    <property type="entry name" value="GSHPx"/>
    <property type="match status" value="1"/>
</dbReference>
<dbReference type="InterPro" id="IPR029759">
    <property type="entry name" value="GPX_AS"/>
</dbReference>
<dbReference type="PROSITE" id="PS00460">
    <property type="entry name" value="GLUTATHIONE_PEROXID_1"/>
    <property type="match status" value="1"/>
</dbReference>